<organism evidence="8 9">
    <name type="scientific">Pedobacter kyungheensis</name>
    <dbReference type="NCBI Taxonomy" id="1069985"/>
    <lineage>
        <taxon>Bacteria</taxon>
        <taxon>Pseudomonadati</taxon>
        <taxon>Bacteroidota</taxon>
        <taxon>Sphingobacteriia</taxon>
        <taxon>Sphingobacteriales</taxon>
        <taxon>Sphingobacteriaceae</taxon>
        <taxon>Pedobacter</taxon>
    </lineage>
</organism>
<dbReference type="GO" id="GO:0000725">
    <property type="term" value="P:recombinational repair"/>
    <property type="evidence" value="ECO:0007669"/>
    <property type="project" value="TreeGrafter"/>
</dbReference>
<evidence type="ECO:0000256" key="4">
    <source>
        <dbReference type="ARBA" id="ARBA00022840"/>
    </source>
</evidence>
<keyword evidence="1 5" id="KW-0547">Nucleotide-binding</keyword>
<keyword evidence="6" id="KW-0812">Transmembrane</keyword>
<dbReference type="Pfam" id="PF00580">
    <property type="entry name" value="UvrD-helicase"/>
    <property type="match status" value="2"/>
</dbReference>
<feature type="binding site" evidence="5">
    <location>
        <begin position="159"/>
        <end position="166"/>
    </location>
    <ligand>
        <name>ATP</name>
        <dbReference type="ChEBI" id="CHEBI:30616"/>
    </ligand>
</feature>
<feature type="domain" description="UvrD-like helicase ATP-binding" evidence="7">
    <location>
        <begin position="138"/>
        <end position="608"/>
    </location>
</feature>
<reference evidence="8 9" key="1">
    <citation type="submission" date="2014-10" db="EMBL/GenBank/DDBJ databases">
        <title>Pedobacter Kyungheensis.</title>
        <authorList>
            <person name="Anderson B.M."/>
            <person name="Newman J.D."/>
        </authorList>
    </citation>
    <scope>NUCLEOTIDE SEQUENCE [LARGE SCALE GENOMIC DNA]</scope>
    <source>
        <strain evidence="8 9">KACC 16221</strain>
    </source>
</reference>
<dbReference type="InterPro" id="IPR027417">
    <property type="entry name" value="P-loop_NTPase"/>
</dbReference>
<keyword evidence="4 5" id="KW-0067">ATP-binding</keyword>
<keyword evidence="2 5" id="KW-0378">Hydrolase</keyword>
<evidence type="ECO:0000256" key="3">
    <source>
        <dbReference type="ARBA" id="ARBA00022806"/>
    </source>
</evidence>
<keyword evidence="9" id="KW-1185">Reference proteome</keyword>
<dbReference type="AlphaFoldDB" id="A0A0C1FUJ9"/>
<keyword evidence="3 5" id="KW-0347">Helicase</keyword>
<keyword evidence="6" id="KW-0472">Membrane</keyword>
<dbReference type="SUPFAM" id="SSF52540">
    <property type="entry name" value="P-loop containing nucleoside triphosphate hydrolases"/>
    <property type="match status" value="1"/>
</dbReference>
<evidence type="ECO:0000256" key="2">
    <source>
        <dbReference type="ARBA" id="ARBA00022801"/>
    </source>
</evidence>
<dbReference type="GO" id="GO:0043138">
    <property type="term" value="F:3'-5' DNA helicase activity"/>
    <property type="evidence" value="ECO:0007669"/>
    <property type="project" value="TreeGrafter"/>
</dbReference>
<dbReference type="Gene3D" id="3.40.50.300">
    <property type="entry name" value="P-loop containing nucleotide triphosphate hydrolases"/>
    <property type="match status" value="2"/>
</dbReference>
<evidence type="ECO:0000313" key="9">
    <source>
        <dbReference type="Proteomes" id="UP000031246"/>
    </source>
</evidence>
<proteinExistence type="predicted"/>
<evidence type="ECO:0000259" key="7">
    <source>
        <dbReference type="PROSITE" id="PS51198"/>
    </source>
</evidence>
<name>A0A0C1FUJ9_9SPHI</name>
<gene>
    <name evidence="8" type="ORF">OC25_02295</name>
</gene>
<dbReference type="GO" id="GO:0003677">
    <property type="term" value="F:DNA binding"/>
    <property type="evidence" value="ECO:0007669"/>
    <property type="project" value="InterPro"/>
</dbReference>
<evidence type="ECO:0000256" key="1">
    <source>
        <dbReference type="ARBA" id="ARBA00022741"/>
    </source>
</evidence>
<comment type="caution">
    <text evidence="8">The sequence shown here is derived from an EMBL/GenBank/DDBJ whole genome shotgun (WGS) entry which is preliminary data.</text>
</comment>
<dbReference type="GO" id="GO:0016787">
    <property type="term" value="F:hydrolase activity"/>
    <property type="evidence" value="ECO:0007669"/>
    <property type="project" value="UniProtKB-UniRule"/>
</dbReference>
<dbReference type="RefSeq" id="WP_039471263.1">
    <property type="nucleotide sequence ID" value="NZ_JSYN01000002.1"/>
</dbReference>
<dbReference type="InterPro" id="IPR000212">
    <property type="entry name" value="DNA_helicase_UvrD/REP"/>
</dbReference>
<dbReference type="Proteomes" id="UP000031246">
    <property type="component" value="Unassembled WGS sequence"/>
</dbReference>
<evidence type="ECO:0000313" key="8">
    <source>
        <dbReference type="EMBL" id="KIA96587.1"/>
    </source>
</evidence>
<dbReference type="PANTHER" id="PTHR11070:SF63">
    <property type="entry name" value="DNA HELICASE IV"/>
    <property type="match status" value="1"/>
</dbReference>
<protein>
    <recommendedName>
        <fullName evidence="7">UvrD-like helicase ATP-binding domain-containing protein</fullName>
    </recommendedName>
</protein>
<dbReference type="Gene3D" id="3.40.91.30">
    <property type="match status" value="1"/>
</dbReference>
<accession>A0A0C1FUJ9</accession>
<dbReference type="PANTHER" id="PTHR11070">
    <property type="entry name" value="UVRD / RECB / PCRA DNA HELICASE FAMILY MEMBER"/>
    <property type="match status" value="1"/>
</dbReference>
<evidence type="ECO:0000256" key="5">
    <source>
        <dbReference type="PROSITE-ProRule" id="PRU00560"/>
    </source>
</evidence>
<feature type="transmembrane region" description="Helical" evidence="6">
    <location>
        <begin position="9"/>
        <end position="27"/>
    </location>
</feature>
<sequence>MNKQRGPSDLVKIILFILTLGGWYLYYRWQQHQLDKAELISLLPEIEKATAEFGPHFSGNKYFAHYDYLQLRFRHALLLSKIPKKYNNYNLSDQEFKTIDRFAGLHQGITKYRSDYNREFTNSEIVGYKSFFSKLEKYPLSLEQMHAVVSEEDNSLVIAGAGTGKTTTISAKIAYLLDKKLARPQELLVISFTNAAVEEMFERTLRFCGKDSGVEQATFRTFNSFGNQVVRYCNPHPKQIAFEGKDYKVKAFLQQSFDSLFKTDEDFQSKAISFLAFFNRPVKDQFEFNSAAEFKNHQQSQRCISLSGVEVKSMEELQIANFLYLHQVDFEYESRFPLEREDRNPDFGNYAPDFYLPGYDIYHEHYGIDRNGDVPNWFSAKPPFKTAREYYHHGMAWKQHIHEKYGTRLIKTYSYQSSDGSMLLSLKKQLSALGVMLRKRHPDEIIARLKKTENFEGFIGLIYTFLNLMKSSGMMPGGLRIEGMEQRFYVFLDVFTPLFNRYEQKLKDTSCIDFNDMVNHAASYIKNGKYPKAYKYILVDEFQDMSQGRYAMLDALKKANPSAKLYAVGDDWQSVYRFNGSDVSIISRFSDYFGVTAHNQILQTYRFNTEILQVSSTFIQKNPAQLRKKLSSPFDADIPAFGLIPVDLGRMKKAEIDLYLFDRINQILSGIARNAPNSCVFLIGR</sequence>
<dbReference type="PROSITE" id="PS51198">
    <property type="entry name" value="UVRD_HELICASE_ATP_BIND"/>
    <property type="match status" value="1"/>
</dbReference>
<dbReference type="InterPro" id="IPR014016">
    <property type="entry name" value="UvrD-like_ATP-bd"/>
</dbReference>
<evidence type="ECO:0000256" key="6">
    <source>
        <dbReference type="SAM" id="Phobius"/>
    </source>
</evidence>
<dbReference type="GO" id="GO:0005524">
    <property type="term" value="F:ATP binding"/>
    <property type="evidence" value="ECO:0007669"/>
    <property type="project" value="UniProtKB-UniRule"/>
</dbReference>
<keyword evidence="6" id="KW-1133">Transmembrane helix</keyword>
<dbReference type="EMBL" id="JSYN01000002">
    <property type="protein sequence ID" value="KIA96587.1"/>
    <property type="molecule type" value="Genomic_DNA"/>
</dbReference>
<dbReference type="GO" id="GO:0005829">
    <property type="term" value="C:cytosol"/>
    <property type="evidence" value="ECO:0007669"/>
    <property type="project" value="TreeGrafter"/>
</dbReference>